<reference evidence="2 3" key="1">
    <citation type="submission" date="2015-01" db="EMBL/GenBank/DDBJ databases">
        <title>The Genome Sequence of Exophiala sideris CBS121828.</title>
        <authorList>
            <consortium name="The Broad Institute Genomics Platform"/>
            <person name="Cuomo C."/>
            <person name="de Hoog S."/>
            <person name="Gorbushina A."/>
            <person name="Stielow B."/>
            <person name="Teixiera M."/>
            <person name="Abouelleil A."/>
            <person name="Chapman S.B."/>
            <person name="Priest M."/>
            <person name="Young S.K."/>
            <person name="Wortman J."/>
            <person name="Nusbaum C."/>
            <person name="Birren B."/>
        </authorList>
    </citation>
    <scope>NUCLEOTIDE SEQUENCE [LARGE SCALE GENOMIC DNA]</scope>
    <source>
        <strain evidence="2 3">CBS 121828</strain>
    </source>
</reference>
<organism evidence="2 3">
    <name type="scientific">Exophiala sideris</name>
    <dbReference type="NCBI Taxonomy" id="1016849"/>
    <lineage>
        <taxon>Eukaryota</taxon>
        <taxon>Fungi</taxon>
        <taxon>Dikarya</taxon>
        <taxon>Ascomycota</taxon>
        <taxon>Pezizomycotina</taxon>
        <taxon>Eurotiomycetes</taxon>
        <taxon>Chaetothyriomycetidae</taxon>
        <taxon>Chaetothyriales</taxon>
        <taxon>Herpotrichiellaceae</taxon>
        <taxon>Exophiala</taxon>
    </lineage>
</organism>
<evidence type="ECO:0000313" key="2">
    <source>
        <dbReference type="EMBL" id="KIV83499.1"/>
    </source>
</evidence>
<dbReference type="EMBL" id="KN846952">
    <property type="protein sequence ID" value="KIV83499.1"/>
    <property type="molecule type" value="Genomic_DNA"/>
</dbReference>
<dbReference type="HOGENOM" id="CLU_2638089_0_0_1"/>
<evidence type="ECO:0000313" key="3">
    <source>
        <dbReference type="Proteomes" id="UP000053599"/>
    </source>
</evidence>
<dbReference type="AlphaFoldDB" id="A0A0D1YQD6"/>
<feature type="transmembrane region" description="Helical" evidence="1">
    <location>
        <begin position="12"/>
        <end position="34"/>
    </location>
</feature>
<proteinExistence type="predicted"/>
<protein>
    <submittedName>
        <fullName evidence="2">Uncharacterized protein</fullName>
    </submittedName>
</protein>
<evidence type="ECO:0000256" key="1">
    <source>
        <dbReference type="SAM" id="Phobius"/>
    </source>
</evidence>
<accession>A0A0D1YQD6</accession>
<dbReference type="Proteomes" id="UP000053599">
    <property type="component" value="Unassembled WGS sequence"/>
</dbReference>
<keyword evidence="1" id="KW-1133">Transmembrane helix</keyword>
<sequence length="77" mass="8906">MAIFNMAIFDDMVQFVTFFTAVVVPIGWGFRWLIEYCGGWYERIYRLQLEHEREMARLRRNAQPVSAPSGGVSASTD</sequence>
<keyword evidence="1" id="KW-0472">Membrane</keyword>
<gene>
    <name evidence="2" type="ORF">PV11_05520</name>
</gene>
<keyword evidence="1" id="KW-0812">Transmembrane</keyword>
<name>A0A0D1YQD6_9EURO</name>